<dbReference type="AlphaFoldDB" id="A0A1V3SWE5"/>
<protein>
    <recommendedName>
        <fullName evidence="3">Lipoprotein</fullName>
    </recommendedName>
</protein>
<dbReference type="Proteomes" id="UP000188586">
    <property type="component" value="Unassembled WGS sequence"/>
</dbReference>
<accession>A0A1V3SWE5</accession>
<organism evidence="1 2">
    <name type="scientific">Leptospirillum ferriphilum</name>
    <dbReference type="NCBI Taxonomy" id="178606"/>
    <lineage>
        <taxon>Bacteria</taxon>
        <taxon>Pseudomonadati</taxon>
        <taxon>Nitrospirota</taxon>
        <taxon>Nitrospiria</taxon>
        <taxon>Nitrospirales</taxon>
        <taxon>Nitrospiraceae</taxon>
        <taxon>Leptospirillum</taxon>
    </lineage>
</organism>
<dbReference type="EMBL" id="MPOJ01000014">
    <property type="protein sequence ID" value="OOH72198.1"/>
    <property type="molecule type" value="Genomic_DNA"/>
</dbReference>
<gene>
    <name evidence="1" type="ORF">BOX24_07050</name>
</gene>
<dbReference type="SUPFAM" id="SSF63825">
    <property type="entry name" value="YWTD domain"/>
    <property type="match status" value="1"/>
</dbReference>
<sequence>MTRSSGHTFQIIRKGVLTLFLLCLSAGLLSCGGGPEVASSTGHYLFVSNSNGIYAFSIQTNNTLSPVTTTAEQTVGSNSITGLVYVATPGGISAPTLYAIDGSSSLYALPVNGSSLGSPSSVSLSSCSSSISTLSTITASAGGHYLLVTYSNGTSNYILALTLAGQTKITGCSSSLSALSSQPSGIAVDCAVSAGSPCNGIVTFQNSSIAPQYFTWSKGNQPSISSETLSTSVSTSEFVLFSLSTGYFYLFSPLKLDAYSVSGNSPTSNPISVQNTPSSQEGYSPCLDILANQIYLPITNGSIYQMSIQTNGSIGGANQLWNLGDTPALDSIGTCAVED</sequence>
<comment type="caution">
    <text evidence="1">The sequence shown here is derived from an EMBL/GenBank/DDBJ whole genome shotgun (WGS) entry which is preliminary data.</text>
</comment>
<evidence type="ECO:0000313" key="1">
    <source>
        <dbReference type="EMBL" id="OOH72198.1"/>
    </source>
</evidence>
<dbReference type="PROSITE" id="PS51257">
    <property type="entry name" value="PROKAR_LIPOPROTEIN"/>
    <property type="match status" value="1"/>
</dbReference>
<proteinExistence type="predicted"/>
<reference evidence="1 2" key="1">
    <citation type="submission" date="2016-11" db="EMBL/GenBank/DDBJ databases">
        <title>Comparative genomics of co-occurring bacteria in distinct bioleaching systems unravels niche-specific adaptation.</title>
        <authorList>
            <person name="Zhang X."/>
            <person name="Liu X."/>
            <person name="Yin H."/>
        </authorList>
    </citation>
    <scope>NUCLEOTIDE SEQUENCE [LARGE SCALE GENOMIC DNA]</scope>
    <source>
        <strain evidence="1 2">DX</strain>
    </source>
</reference>
<evidence type="ECO:0000313" key="2">
    <source>
        <dbReference type="Proteomes" id="UP000188586"/>
    </source>
</evidence>
<dbReference type="RefSeq" id="WP_023524819.1">
    <property type="nucleotide sequence ID" value="NZ_MPOJ01000014.1"/>
</dbReference>
<evidence type="ECO:0008006" key="3">
    <source>
        <dbReference type="Google" id="ProtNLM"/>
    </source>
</evidence>
<name>A0A1V3SWE5_9BACT</name>